<dbReference type="InterPro" id="IPR000477">
    <property type="entry name" value="RT_dom"/>
</dbReference>
<dbReference type="Pfam" id="PF13966">
    <property type="entry name" value="zf-RVT"/>
    <property type="match status" value="1"/>
</dbReference>
<dbReference type="SUPFAM" id="SSF56672">
    <property type="entry name" value="DNA/RNA polymerases"/>
    <property type="match status" value="1"/>
</dbReference>
<dbReference type="AlphaFoldDB" id="A0A068SG21"/>
<evidence type="ECO:0000259" key="1">
    <source>
        <dbReference type="PROSITE" id="PS50878"/>
    </source>
</evidence>
<dbReference type="Pfam" id="PF00078">
    <property type="entry name" value="RVT_1"/>
    <property type="match status" value="1"/>
</dbReference>
<protein>
    <recommendedName>
        <fullName evidence="1">Reverse transcriptase domain-containing protein</fullName>
    </recommendedName>
</protein>
<dbReference type="InterPro" id="IPR043502">
    <property type="entry name" value="DNA/RNA_pol_sf"/>
</dbReference>
<comment type="caution">
    <text evidence="2">The sequence shown here is derived from an EMBL/GenBank/DDBJ whole genome shotgun (WGS) entry which is preliminary data.</text>
</comment>
<dbReference type="OrthoDB" id="2417874at2759"/>
<reference evidence="2" key="1">
    <citation type="submission" date="2013-08" db="EMBL/GenBank/DDBJ databases">
        <title>Gene expansion shapes genome architecture in the human pathogen Lichtheimia corymbifera: an evolutionary genomics analysis in the ancient terrestrial Mucorales (Mucoromycotina).</title>
        <authorList>
            <person name="Schwartze V.U."/>
            <person name="Winter S."/>
            <person name="Shelest E."/>
            <person name="Marcet-Houben M."/>
            <person name="Horn F."/>
            <person name="Wehner S."/>
            <person name="Hoffmann K."/>
            <person name="Riege K."/>
            <person name="Sammeth M."/>
            <person name="Nowrousian M."/>
            <person name="Valiante V."/>
            <person name="Linde J."/>
            <person name="Jacobsen I.D."/>
            <person name="Marz M."/>
            <person name="Brakhage A.A."/>
            <person name="Gabaldon T."/>
            <person name="Bocker S."/>
            <person name="Voigt K."/>
        </authorList>
    </citation>
    <scope>NUCLEOTIDE SEQUENCE [LARGE SCALE GENOMIC DNA]</scope>
    <source>
        <strain evidence="2">FSU 9682</strain>
    </source>
</reference>
<dbReference type="PANTHER" id="PTHR31635">
    <property type="entry name" value="REVERSE TRANSCRIPTASE DOMAIN-CONTAINING PROTEIN-RELATED"/>
    <property type="match status" value="1"/>
</dbReference>
<evidence type="ECO:0000313" key="3">
    <source>
        <dbReference type="Proteomes" id="UP000027586"/>
    </source>
</evidence>
<proteinExistence type="predicted"/>
<evidence type="ECO:0000313" key="2">
    <source>
        <dbReference type="EMBL" id="CDH60772.1"/>
    </source>
</evidence>
<dbReference type="PROSITE" id="PS50878">
    <property type="entry name" value="RT_POL"/>
    <property type="match status" value="1"/>
</dbReference>
<accession>A0A068SG21</accession>
<gene>
    <name evidence="2" type="ORF">LCOR_11551.1</name>
</gene>
<dbReference type="VEuPathDB" id="FungiDB:LCOR_11551.1"/>
<dbReference type="InterPro" id="IPR026960">
    <property type="entry name" value="RVT-Znf"/>
</dbReference>
<feature type="domain" description="Reverse transcriptase" evidence="1">
    <location>
        <begin position="102"/>
        <end position="371"/>
    </location>
</feature>
<organism evidence="2 3">
    <name type="scientific">Lichtheimia corymbifera JMRC:FSU:9682</name>
    <dbReference type="NCBI Taxonomy" id="1263082"/>
    <lineage>
        <taxon>Eukaryota</taxon>
        <taxon>Fungi</taxon>
        <taxon>Fungi incertae sedis</taxon>
        <taxon>Mucoromycota</taxon>
        <taxon>Mucoromycotina</taxon>
        <taxon>Mucoromycetes</taxon>
        <taxon>Mucorales</taxon>
        <taxon>Lichtheimiaceae</taxon>
        <taxon>Lichtheimia</taxon>
    </lineage>
</organism>
<sequence length="851" mass="96341">MVTNPHDMSRCAQAFYSSLYQAENIDHTALHELLTSIPSNVCLDDDDGQLLLEPWSEDEIVNGLSRSPHHSSPGIDGFPYELLKFLYHHPQVKRLLKQVFDEALVHHKTPASWRKAVVTLLPKKGDGTLLRNWRPISLICTDAKVFTRMLTTRLSPLMQKLINPYQTGFLHDRFIADNGLLARLVMSLAQKYKLPGAALLLDQEKAYDRVHPEYLQAVLHRFGFPTPLINSIIHLFFNTQLCINVNGYISSPCHQQRGLRPGDPLSPLLFNLMLEPLLRSILSTPAIQGFSFDIPGSPMHRNQFATTLPPLKTLAYADDVLIFVTDKDEVQEIMTIIQLYCRASNAKLNCHKTLAVSLNGHIPDDWKQAFASHDLIHWHDRSCNEAATYLCFPLNSTADQLDQFLQLLLEKVKAHVNILKSRSLSIRGKALTANSLILSRLWYCLRILPSTQQFLNQITSIIIQYLQGKTLPKVSFMTCCRPKTEGGLGILHPIHHLLSLQLRWILPLISLHHAYPDSSLADPYLRVCIQSFCNTLSPVIPILFPERRLNSISSFGHFKTLFEACDKLQVQVNWNQATHHTVLEFPLTSIDTFTGDATEAPSPTWHSLLATAPNGLWRINTFFLSLLDTGPSTPIPLNITSDYCNLGSPITRSGLTVDNFKRKEFRYSLLTPFHALPSDYPRAPPGAWHRFWNSALIPHRATTVIWRLVHHRISSRERLHRIIPAICQSNACLLCAGNVDAVIDTTETDKHFFYACPHVQEVWRVLATRFSLSSLVQWDHISTLSRTPPKPTADTRITGTTIIACGVLAIWKAHWQFIYNDERFQAQAVANKAAATIHQIEQECNLIARDV</sequence>
<name>A0A068SG21_9FUNG</name>
<dbReference type="STRING" id="1263082.A0A068SG21"/>
<dbReference type="EMBL" id="CBTN010000106">
    <property type="protein sequence ID" value="CDH60772.1"/>
    <property type="molecule type" value="Genomic_DNA"/>
</dbReference>
<keyword evidence="3" id="KW-1185">Reference proteome</keyword>
<dbReference type="PANTHER" id="PTHR31635:SF196">
    <property type="entry name" value="REVERSE TRANSCRIPTASE DOMAIN-CONTAINING PROTEIN-RELATED"/>
    <property type="match status" value="1"/>
</dbReference>
<dbReference type="CDD" id="cd01650">
    <property type="entry name" value="RT_nLTR_like"/>
    <property type="match status" value="1"/>
</dbReference>
<dbReference type="Proteomes" id="UP000027586">
    <property type="component" value="Unassembled WGS sequence"/>
</dbReference>